<protein>
    <recommendedName>
        <fullName evidence="3">N-acetyltransferase domain-containing protein</fullName>
    </recommendedName>
</protein>
<comment type="caution">
    <text evidence="1">The sequence shown here is derived from an EMBL/GenBank/DDBJ whole genome shotgun (WGS) entry which is preliminary data.</text>
</comment>
<dbReference type="OrthoDB" id="9796171at2"/>
<keyword evidence="2" id="KW-1185">Reference proteome</keyword>
<accession>A0A059FZ18</accession>
<dbReference type="EMBL" id="ARYI01000002">
    <property type="protein sequence ID" value="KCZ95861.1"/>
    <property type="molecule type" value="Genomic_DNA"/>
</dbReference>
<dbReference type="InterPro" id="IPR016181">
    <property type="entry name" value="Acyl_CoA_acyltransferase"/>
</dbReference>
<sequence>MSRYPSIGELVLAKPLPPGALDAFSARPARTLEDYQQAMAIRAAVYMAEQDCPYDEEYDGNDFTATHMVVYSGVRPVGTIRVRWFSGFAKVERTSILPAFRGTPALKVLLAETFEIIARKGYRLALAQIQARLWPTWDRVFRCRLVSGRPGFAFSGFDYAEMEIPVARHPEVLSVRADPLLVIRPEGAWDEPGVLDRSAGRPTDGAQAA</sequence>
<dbReference type="SUPFAM" id="SSF55729">
    <property type="entry name" value="Acyl-CoA N-acyltransferases (Nat)"/>
    <property type="match status" value="1"/>
</dbReference>
<dbReference type="Gene3D" id="3.40.630.30">
    <property type="match status" value="1"/>
</dbReference>
<evidence type="ECO:0000313" key="2">
    <source>
        <dbReference type="Proteomes" id="UP000025061"/>
    </source>
</evidence>
<organism evidence="1 2">
    <name type="scientific">Hyphomonas hirschiana VP5</name>
    <dbReference type="NCBI Taxonomy" id="1280951"/>
    <lineage>
        <taxon>Bacteria</taxon>
        <taxon>Pseudomonadati</taxon>
        <taxon>Pseudomonadota</taxon>
        <taxon>Alphaproteobacteria</taxon>
        <taxon>Hyphomonadales</taxon>
        <taxon>Hyphomonadaceae</taxon>
        <taxon>Hyphomonas</taxon>
    </lineage>
</organism>
<dbReference type="AlphaFoldDB" id="A0A059FZ18"/>
<name>A0A059FZ18_9PROT</name>
<dbReference type="PATRIC" id="fig|1280951.3.peg.771"/>
<evidence type="ECO:0000313" key="1">
    <source>
        <dbReference type="EMBL" id="KCZ95861.1"/>
    </source>
</evidence>
<dbReference type="RefSeq" id="WP_148205817.1">
    <property type="nucleotide sequence ID" value="NZ_ARYI01000002.1"/>
</dbReference>
<evidence type="ECO:0008006" key="3">
    <source>
        <dbReference type="Google" id="ProtNLM"/>
    </source>
</evidence>
<dbReference type="Proteomes" id="UP000025061">
    <property type="component" value="Unassembled WGS sequence"/>
</dbReference>
<reference evidence="1 2" key="1">
    <citation type="submission" date="2013-04" db="EMBL/GenBank/DDBJ databases">
        <title>Hyphomonas hirschiana VP5 Genome Sequencing.</title>
        <authorList>
            <person name="Lai Q."/>
            <person name="Shao Z."/>
        </authorList>
    </citation>
    <scope>NUCLEOTIDE SEQUENCE [LARGE SCALE GENOMIC DNA]</scope>
    <source>
        <strain evidence="1 2">VP5</strain>
    </source>
</reference>
<proteinExistence type="predicted"/>
<gene>
    <name evidence="1" type="ORF">HHI_03782</name>
</gene>